<evidence type="ECO:0000313" key="11">
    <source>
        <dbReference type="EMBL" id="THJ35548.1"/>
    </source>
</evidence>
<dbReference type="RefSeq" id="WP_136405147.1">
    <property type="nucleotide sequence ID" value="NZ_JARXRQ010000001.1"/>
</dbReference>
<keyword evidence="7" id="KW-0625">Polysaccharide transport</keyword>
<dbReference type="Proteomes" id="UP000306236">
    <property type="component" value="Unassembled WGS sequence"/>
</dbReference>
<dbReference type="PANTHER" id="PTHR30413:SF10">
    <property type="entry name" value="CAPSULE POLYSACCHARIDE EXPORT INNER-MEMBRANE PROTEIN CTRC"/>
    <property type="match status" value="1"/>
</dbReference>
<protein>
    <recommendedName>
        <fullName evidence="9">Transport permease protein</fullName>
    </recommendedName>
</protein>
<reference evidence="11 12" key="1">
    <citation type="submission" date="2019-04" db="EMBL/GenBank/DDBJ databases">
        <title>Lampropedia sp YIM MLB12 draf genome.</title>
        <authorList>
            <person name="Wang Y.-X."/>
        </authorList>
    </citation>
    <scope>NUCLEOTIDE SEQUENCE [LARGE SCALE GENOMIC DNA]</scope>
    <source>
        <strain evidence="11 12">YIM MLB12</strain>
    </source>
</reference>
<keyword evidence="7" id="KW-0762">Sugar transport</keyword>
<comment type="subcellular location">
    <subcellularLocation>
        <location evidence="9">Cell inner membrane</location>
        <topology evidence="9">Multi-pass membrane protein</topology>
    </subcellularLocation>
    <subcellularLocation>
        <location evidence="1">Cell membrane</location>
        <topology evidence="1">Multi-pass membrane protein</topology>
    </subcellularLocation>
</comment>
<accession>A0A4S5BZK9</accession>
<dbReference type="InterPro" id="IPR013525">
    <property type="entry name" value="ABC2_TM"/>
</dbReference>
<evidence type="ECO:0000313" key="12">
    <source>
        <dbReference type="Proteomes" id="UP000306236"/>
    </source>
</evidence>
<dbReference type="AlphaFoldDB" id="A0A4S5BZK9"/>
<feature type="transmembrane region" description="Helical" evidence="9">
    <location>
        <begin position="181"/>
        <end position="201"/>
    </location>
</feature>
<dbReference type="GO" id="GO:0140359">
    <property type="term" value="F:ABC-type transporter activity"/>
    <property type="evidence" value="ECO:0007669"/>
    <property type="project" value="InterPro"/>
</dbReference>
<keyword evidence="8 9" id="KW-0472">Membrane</keyword>
<feature type="transmembrane region" description="Helical" evidence="9">
    <location>
        <begin position="114"/>
        <end position="138"/>
    </location>
</feature>
<keyword evidence="6 9" id="KW-1133">Transmembrane helix</keyword>
<sequence>MKQLSSDIAVLIRMRALLVVLTRRELNARFAGSIGGIIWAWIQPALTIASYYVVFDLVFAMRLGEHAPAERVGTFLIVGMIAWMAFAEMTQRGMNSLVDVGGLLQKNPLPPALFPARSILATATVFFPLFILVTVAYWPMHHGSLAIVAMLPLLLLQTMTAWLLAYLLAILMAALRDVAQIVAFVFSVGVFAAPILFPLTMFPERWRWVLWLNPITPYVLSYQNILLNGQWPSPSSWLAIACTMAVIAVILNIVIGRSRDQLVDWL</sequence>
<keyword evidence="3 9" id="KW-0813">Transport</keyword>
<dbReference type="InterPro" id="IPR047817">
    <property type="entry name" value="ABC2_TM_bact-type"/>
</dbReference>
<evidence type="ECO:0000256" key="7">
    <source>
        <dbReference type="ARBA" id="ARBA00023047"/>
    </source>
</evidence>
<feature type="transmembrane region" description="Helical" evidence="9">
    <location>
        <begin position="237"/>
        <end position="255"/>
    </location>
</feature>
<dbReference type="Pfam" id="PF01061">
    <property type="entry name" value="ABC2_membrane"/>
    <property type="match status" value="1"/>
</dbReference>
<evidence type="ECO:0000256" key="6">
    <source>
        <dbReference type="ARBA" id="ARBA00022989"/>
    </source>
</evidence>
<dbReference type="GO" id="GO:0015920">
    <property type="term" value="P:lipopolysaccharide transport"/>
    <property type="evidence" value="ECO:0007669"/>
    <property type="project" value="TreeGrafter"/>
</dbReference>
<dbReference type="GO" id="GO:0005886">
    <property type="term" value="C:plasma membrane"/>
    <property type="evidence" value="ECO:0007669"/>
    <property type="project" value="UniProtKB-SubCell"/>
</dbReference>
<evidence type="ECO:0000256" key="3">
    <source>
        <dbReference type="ARBA" id="ARBA00022448"/>
    </source>
</evidence>
<evidence type="ECO:0000256" key="2">
    <source>
        <dbReference type="ARBA" id="ARBA00007783"/>
    </source>
</evidence>
<evidence type="ECO:0000256" key="8">
    <source>
        <dbReference type="ARBA" id="ARBA00023136"/>
    </source>
</evidence>
<dbReference type="OrthoDB" id="9786910at2"/>
<dbReference type="GO" id="GO:0015774">
    <property type="term" value="P:polysaccharide transport"/>
    <property type="evidence" value="ECO:0007669"/>
    <property type="project" value="UniProtKB-KW"/>
</dbReference>
<keyword evidence="4 9" id="KW-1003">Cell membrane</keyword>
<dbReference type="PANTHER" id="PTHR30413">
    <property type="entry name" value="INNER MEMBRANE TRANSPORT PERMEASE"/>
    <property type="match status" value="1"/>
</dbReference>
<feature type="transmembrane region" description="Helical" evidence="9">
    <location>
        <begin position="145"/>
        <end position="175"/>
    </location>
</feature>
<dbReference type="PROSITE" id="PS51012">
    <property type="entry name" value="ABC_TM2"/>
    <property type="match status" value="1"/>
</dbReference>
<dbReference type="EMBL" id="SSWX01000003">
    <property type="protein sequence ID" value="THJ35548.1"/>
    <property type="molecule type" value="Genomic_DNA"/>
</dbReference>
<keyword evidence="5 9" id="KW-0812">Transmembrane</keyword>
<gene>
    <name evidence="11" type="ORF">E8K88_02835</name>
</gene>
<feature type="transmembrane region" description="Helical" evidence="9">
    <location>
        <begin position="38"/>
        <end position="60"/>
    </location>
</feature>
<evidence type="ECO:0000256" key="9">
    <source>
        <dbReference type="RuleBase" id="RU361157"/>
    </source>
</evidence>
<comment type="similarity">
    <text evidence="2 9">Belongs to the ABC-2 integral membrane protein family.</text>
</comment>
<name>A0A4S5BZK9_9BURK</name>
<organism evidence="11 12">
    <name type="scientific">Lampropedia aestuarii</name>
    <dbReference type="NCBI Taxonomy" id="2562762"/>
    <lineage>
        <taxon>Bacteria</taxon>
        <taxon>Pseudomonadati</taxon>
        <taxon>Pseudomonadota</taxon>
        <taxon>Betaproteobacteria</taxon>
        <taxon>Burkholderiales</taxon>
        <taxon>Comamonadaceae</taxon>
        <taxon>Lampropedia</taxon>
    </lineage>
</organism>
<feature type="domain" description="ABC transmembrane type-2" evidence="10">
    <location>
        <begin position="35"/>
        <end position="259"/>
    </location>
</feature>
<comment type="caution">
    <text evidence="11">The sequence shown here is derived from an EMBL/GenBank/DDBJ whole genome shotgun (WGS) entry which is preliminary data.</text>
</comment>
<evidence type="ECO:0000256" key="1">
    <source>
        <dbReference type="ARBA" id="ARBA00004651"/>
    </source>
</evidence>
<feature type="transmembrane region" description="Helical" evidence="9">
    <location>
        <begin position="72"/>
        <end position="94"/>
    </location>
</feature>
<keyword evidence="12" id="KW-1185">Reference proteome</keyword>
<evidence type="ECO:0000256" key="4">
    <source>
        <dbReference type="ARBA" id="ARBA00022475"/>
    </source>
</evidence>
<evidence type="ECO:0000259" key="10">
    <source>
        <dbReference type="PROSITE" id="PS51012"/>
    </source>
</evidence>
<proteinExistence type="inferred from homology"/>
<evidence type="ECO:0000256" key="5">
    <source>
        <dbReference type="ARBA" id="ARBA00022692"/>
    </source>
</evidence>